<sequence length="117" mass="13569">MFEIIHEPGRLFAGDARQRFEGRAVRHHRDQVERLARFSFDAEDALADDVAQFRREAGKRAAEGYVVQRLRYEERVALRLAKERTAECGVEAAARQELLREVGGLFRREALQIVFLQ</sequence>
<proteinExistence type="predicted"/>
<gene>
    <name evidence="1" type="ORF">SDC9_91409</name>
</gene>
<reference evidence="1" key="1">
    <citation type="submission" date="2019-08" db="EMBL/GenBank/DDBJ databases">
        <authorList>
            <person name="Kucharzyk K."/>
            <person name="Murdoch R.W."/>
            <person name="Higgins S."/>
            <person name="Loffler F."/>
        </authorList>
    </citation>
    <scope>NUCLEOTIDE SEQUENCE</scope>
</reference>
<comment type="caution">
    <text evidence="1">The sequence shown here is derived from an EMBL/GenBank/DDBJ whole genome shotgun (WGS) entry which is preliminary data.</text>
</comment>
<dbReference type="EMBL" id="VSSQ01010591">
    <property type="protein sequence ID" value="MPM44728.1"/>
    <property type="molecule type" value="Genomic_DNA"/>
</dbReference>
<dbReference type="AlphaFoldDB" id="A0A644ZWD9"/>
<evidence type="ECO:0000313" key="1">
    <source>
        <dbReference type="EMBL" id="MPM44728.1"/>
    </source>
</evidence>
<organism evidence="1">
    <name type="scientific">bioreactor metagenome</name>
    <dbReference type="NCBI Taxonomy" id="1076179"/>
    <lineage>
        <taxon>unclassified sequences</taxon>
        <taxon>metagenomes</taxon>
        <taxon>ecological metagenomes</taxon>
    </lineage>
</organism>
<name>A0A644ZWD9_9ZZZZ</name>
<accession>A0A644ZWD9</accession>
<protein>
    <submittedName>
        <fullName evidence="1">Uncharacterized protein</fullName>
    </submittedName>
</protein>